<dbReference type="InterPro" id="IPR036569">
    <property type="entry name" value="RpiB_LacA_LacB_sf"/>
</dbReference>
<dbReference type="GO" id="GO:0019316">
    <property type="term" value="P:D-allose catabolic process"/>
    <property type="evidence" value="ECO:0007669"/>
    <property type="project" value="TreeGrafter"/>
</dbReference>
<dbReference type="PANTHER" id="PTHR30345">
    <property type="entry name" value="RIBOSE-5-PHOSPHATE ISOMERASE B"/>
    <property type="match status" value="1"/>
</dbReference>
<dbReference type="Gene3D" id="3.40.1400.10">
    <property type="entry name" value="Sugar-phosphate isomerase, RpiB/LacA/LacB"/>
    <property type="match status" value="1"/>
</dbReference>
<dbReference type="InterPro" id="IPR003500">
    <property type="entry name" value="RpiB_LacA_LacB"/>
</dbReference>
<proteinExistence type="inferred from homology"/>
<dbReference type="InterPro" id="IPR004785">
    <property type="entry name" value="RpiB"/>
</dbReference>
<dbReference type="SUPFAM" id="SSF89623">
    <property type="entry name" value="Ribose/Galactose isomerase RpiB/AlsB"/>
    <property type="match status" value="1"/>
</dbReference>
<dbReference type="PIRSF" id="PIRSF005384">
    <property type="entry name" value="RpiB_LacA_B"/>
    <property type="match status" value="1"/>
</dbReference>
<dbReference type="GO" id="GO:0009052">
    <property type="term" value="P:pentose-phosphate shunt, non-oxidative branch"/>
    <property type="evidence" value="ECO:0007669"/>
    <property type="project" value="TreeGrafter"/>
</dbReference>
<feature type="binding site" evidence="4">
    <location>
        <begin position="68"/>
        <end position="72"/>
    </location>
    <ligand>
        <name>D-ribulose 5-phosphate</name>
        <dbReference type="ChEBI" id="CHEBI:58121"/>
    </ligand>
</feature>
<organism evidence="5 6">
    <name type="scientific">Algoriphagus zhangzhouensis</name>
    <dbReference type="NCBI Taxonomy" id="1073327"/>
    <lineage>
        <taxon>Bacteria</taxon>
        <taxon>Pseudomonadati</taxon>
        <taxon>Bacteroidota</taxon>
        <taxon>Cytophagia</taxon>
        <taxon>Cytophagales</taxon>
        <taxon>Cyclobacteriaceae</taxon>
        <taxon>Algoriphagus</taxon>
    </lineage>
</organism>
<dbReference type="Pfam" id="PF02502">
    <property type="entry name" value="LacAB_rpiB"/>
    <property type="match status" value="1"/>
</dbReference>
<comment type="similarity">
    <text evidence="1">Belongs to the LacAB/RpiB family.</text>
</comment>
<evidence type="ECO:0000256" key="2">
    <source>
        <dbReference type="ARBA" id="ARBA00023235"/>
    </source>
</evidence>
<feature type="binding site" evidence="4">
    <location>
        <position position="111"/>
    </location>
    <ligand>
        <name>D-ribulose 5-phosphate</name>
        <dbReference type="ChEBI" id="CHEBI:58121"/>
    </ligand>
</feature>
<gene>
    <name evidence="5" type="ORF">SAMN04488108_1969</name>
</gene>
<accession>A0A1M7ZBD1</accession>
<feature type="binding site" evidence="4">
    <location>
        <begin position="10"/>
        <end position="11"/>
    </location>
    <ligand>
        <name>D-ribulose 5-phosphate</name>
        <dbReference type="ChEBI" id="CHEBI:58121"/>
    </ligand>
</feature>
<dbReference type="STRING" id="1073327.SAMN04488108_1969"/>
<reference evidence="6" key="1">
    <citation type="submission" date="2016-12" db="EMBL/GenBank/DDBJ databases">
        <authorList>
            <person name="Varghese N."/>
            <person name="Submissions S."/>
        </authorList>
    </citation>
    <scope>NUCLEOTIDE SEQUENCE [LARGE SCALE GENOMIC DNA]</scope>
    <source>
        <strain evidence="6">DSM 25035</strain>
    </source>
</reference>
<name>A0A1M7ZBD1_9BACT</name>
<evidence type="ECO:0000313" key="6">
    <source>
        <dbReference type="Proteomes" id="UP000184609"/>
    </source>
</evidence>
<dbReference type="NCBIfam" id="TIGR00689">
    <property type="entry name" value="rpiB_lacA_lacB"/>
    <property type="match status" value="1"/>
</dbReference>
<feature type="binding site" evidence="4">
    <location>
        <position position="101"/>
    </location>
    <ligand>
        <name>D-ribulose 5-phosphate</name>
        <dbReference type="ChEBI" id="CHEBI:58121"/>
    </ligand>
</feature>
<protein>
    <submittedName>
        <fullName evidence="5">Ribose 5-phosphate isomerase B</fullName>
    </submittedName>
</protein>
<evidence type="ECO:0000256" key="4">
    <source>
        <dbReference type="PIRSR" id="PIRSR005384-2"/>
    </source>
</evidence>
<dbReference type="OrthoDB" id="1778624at2"/>
<dbReference type="AlphaFoldDB" id="A0A1M7ZBD1"/>
<dbReference type="GO" id="GO:0004751">
    <property type="term" value="F:ribose-5-phosphate isomerase activity"/>
    <property type="evidence" value="ECO:0007669"/>
    <property type="project" value="TreeGrafter"/>
</dbReference>
<dbReference type="EMBL" id="FRXN01000002">
    <property type="protein sequence ID" value="SHO62197.1"/>
    <property type="molecule type" value="Genomic_DNA"/>
</dbReference>
<keyword evidence="6" id="KW-1185">Reference proteome</keyword>
<evidence type="ECO:0000256" key="3">
    <source>
        <dbReference type="PIRSR" id="PIRSR005384-1"/>
    </source>
</evidence>
<feature type="binding site" evidence="4">
    <location>
        <position position="138"/>
    </location>
    <ligand>
        <name>D-ribulose 5-phosphate</name>
        <dbReference type="ChEBI" id="CHEBI:58121"/>
    </ligand>
</feature>
<dbReference type="RefSeq" id="WP_073571591.1">
    <property type="nucleotide sequence ID" value="NZ_FRXN01000002.1"/>
</dbReference>
<keyword evidence="2 5" id="KW-0413">Isomerase</keyword>
<dbReference type="Proteomes" id="UP000184609">
    <property type="component" value="Unassembled WGS sequence"/>
</dbReference>
<feature type="binding site" evidence="4">
    <location>
        <position position="134"/>
    </location>
    <ligand>
        <name>D-ribulose 5-phosphate</name>
        <dbReference type="ChEBI" id="CHEBI:58121"/>
    </ligand>
</feature>
<dbReference type="NCBIfam" id="NF004051">
    <property type="entry name" value="PRK05571.1"/>
    <property type="match status" value="1"/>
</dbReference>
<evidence type="ECO:0000313" key="5">
    <source>
        <dbReference type="EMBL" id="SHO62197.1"/>
    </source>
</evidence>
<dbReference type="PANTHER" id="PTHR30345:SF0">
    <property type="entry name" value="DNA DAMAGE-REPAIR_TOLERATION PROTEIN DRT102"/>
    <property type="match status" value="1"/>
</dbReference>
<sequence>MAKKIAIGGDHAGFEYKGKLIQKLESQGYEVKDFGPFSTASVDYPDYVHPLSTAVENGEYDLGIVICGSGNGVAITANKHQGIRAALVWNKELAALARQHNNANVVALPARFIAYELAEEITEVFLTTEFEGGRHANRVNKIACS</sequence>
<feature type="active site" description="Proton acceptor" evidence="3">
    <location>
        <position position="67"/>
    </location>
</feature>
<dbReference type="NCBIfam" id="TIGR01120">
    <property type="entry name" value="rpiB"/>
    <property type="match status" value="1"/>
</dbReference>
<feature type="active site" description="Proton donor" evidence="3">
    <location>
        <position position="100"/>
    </location>
</feature>
<evidence type="ECO:0000256" key="1">
    <source>
        <dbReference type="ARBA" id="ARBA00008754"/>
    </source>
</evidence>